<dbReference type="PROSITE" id="PS00630">
    <property type="entry name" value="IMP_2"/>
    <property type="match status" value="1"/>
</dbReference>
<keyword evidence="6 10" id="KW-0460">Magnesium</keyword>
<dbReference type="EMBL" id="DS989842">
    <property type="protein sequence ID" value="EDX78282.1"/>
    <property type="molecule type" value="Genomic_DNA"/>
</dbReference>
<comment type="cofactor">
    <cofactor evidence="2 10">
        <name>Mg(2+)</name>
        <dbReference type="ChEBI" id="CHEBI:18420"/>
    </cofactor>
</comment>
<dbReference type="GO" id="GO:0052834">
    <property type="term" value="F:inositol monophosphate phosphatase activity"/>
    <property type="evidence" value="ECO:0007669"/>
    <property type="project" value="UniProtKB-EC"/>
</dbReference>
<dbReference type="Gene3D" id="3.40.190.80">
    <property type="match status" value="1"/>
</dbReference>
<dbReference type="eggNOG" id="COG1218">
    <property type="taxonomic scope" value="Bacteria"/>
</dbReference>
<sequence length="328" mass="35118">MSYEQEKQVAIEAALTAAKLCEQVRQEQVTEAMEKSDKSPVTVADLGSQAVICRALAMAFPDDLVVGEEDASQLRQPEMADQLNRVSHYVKSVVGDATPDQVLDWIDRGNSQIGGRYWTLDPIDGTKGFLRQDQYAVALALVELGEVKLGVLVCPALPVSPDQPDGEKGVLFVAVRGQGATMVPISGGEPQPIQVTKADSQEAMRFVESVESGHGDHSRQDAVAKAVGITTPSLRMDSQAKYGAVASGRASLYLRLPSPKSPDYREKIWDHAAGTIVVEEAGGRVTDMYGKALNFSLGAKLSDNQGVIVSNGVIHDTVLDALRETASV</sequence>
<gene>
    <name evidence="11" type="ORF">MC7420_8020</name>
</gene>
<comment type="catalytic activity">
    <reaction evidence="8">
        <text>adenosine 3',5'-bisphosphate + H2O = AMP + phosphate</text>
        <dbReference type="Rhea" id="RHEA:10040"/>
        <dbReference type="ChEBI" id="CHEBI:15377"/>
        <dbReference type="ChEBI" id="CHEBI:43474"/>
        <dbReference type="ChEBI" id="CHEBI:58343"/>
        <dbReference type="ChEBI" id="CHEBI:456215"/>
        <dbReference type="EC" id="3.1.3.7"/>
    </reaction>
    <physiologicalReaction direction="left-to-right" evidence="8">
        <dbReference type="Rhea" id="RHEA:10041"/>
    </physiologicalReaction>
</comment>
<dbReference type="GO" id="GO:0008441">
    <property type="term" value="F:3'(2'),5'-bisphosphate nucleotidase activity"/>
    <property type="evidence" value="ECO:0007669"/>
    <property type="project" value="UniProtKB-EC"/>
</dbReference>
<dbReference type="RefSeq" id="WP_006098716.1">
    <property type="nucleotide sequence ID" value="NZ_DS989842.1"/>
</dbReference>
<feature type="binding site" evidence="10">
    <location>
        <position position="270"/>
    </location>
    <ligand>
        <name>Mg(2+)</name>
        <dbReference type="ChEBI" id="CHEBI:18420"/>
        <label>1</label>
        <note>catalytic</note>
    </ligand>
</feature>
<dbReference type="GO" id="GO:0000103">
    <property type="term" value="P:sulfate assimilation"/>
    <property type="evidence" value="ECO:0007669"/>
    <property type="project" value="TreeGrafter"/>
</dbReference>
<accession>B4VJF6</accession>
<dbReference type="AlphaFoldDB" id="B4VJF6"/>
<dbReference type="InterPro" id="IPR006239">
    <property type="entry name" value="DPNP"/>
</dbReference>
<evidence type="ECO:0000256" key="2">
    <source>
        <dbReference type="ARBA" id="ARBA00001946"/>
    </source>
</evidence>
<protein>
    <submittedName>
        <fullName evidence="11">3'(2'),5'-bisphosphate nucleotidase</fullName>
        <ecNumber evidence="11">3.1.3.7</ecNumber>
    </submittedName>
</protein>
<dbReference type="NCBIfam" id="TIGR01330">
    <property type="entry name" value="bisphos_HAL2"/>
    <property type="match status" value="1"/>
</dbReference>
<dbReference type="InterPro" id="IPR051090">
    <property type="entry name" value="Inositol_monoP_superfamily"/>
</dbReference>
<keyword evidence="5 11" id="KW-0378">Hydrolase</keyword>
<dbReference type="Gene3D" id="3.30.540.10">
    <property type="entry name" value="Fructose-1,6-Bisphosphatase, subunit A, domain 1"/>
    <property type="match status" value="1"/>
</dbReference>
<evidence type="ECO:0000256" key="5">
    <source>
        <dbReference type="ARBA" id="ARBA00022801"/>
    </source>
</evidence>
<dbReference type="Pfam" id="PF00459">
    <property type="entry name" value="Inositol_P"/>
    <property type="match status" value="1"/>
</dbReference>
<feature type="binding site" evidence="10">
    <location>
        <position position="123"/>
    </location>
    <ligand>
        <name>Mg(2+)</name>
        <dbReference type="ChEBI" id="CHEBI:18420"/>
        <label>1</label>
        <note>catalytic</note>
    </ligand>
</feature>
<comment type="catalytic activity">
    <reaction evidence="1">
        <text>a myo-inositol phosphate + H2O = myo-inositol + phosphate</text>
        <dbReference type="Rhea" id="RHEA:24056"/>
        <dbReference type="ChEBI" id="CHEBI:15377"/>
        <dbReference type="ChEBI" id="CHEBI:17268"/>
        <dbReference type="ChEBI" id="CHEBI:43474"/>
        <dbReference type="ChEBI" id="CHEBI:84139"/>
        <dbReference type="EC" id="3.1.3.25"/>
    </reaction>
</comment>
<comment type="catalytic activity">
    <reaction evidence="7">
        <text>adenosine 2',5'-bisphosphate + H2O = AMP + phosphate</text>
        <dbReference type="Rhea" id="RHEA:77643"/>
        <dbReference type="ChEBI" id="CHEBI:15377"/>
        <dbReference type="ChEBI" id="CHEBI:43474"/>
        <dbReference type="ChEBI" id="CHEBI:194156"/>
        <dbReference type="ChEBI" id="CHEBI:456215"/>
        <dbReference type="EC" id="3.1.3.7"/>
    </reaction>
    <physiologicalReaction direction="left-to-right" evidence="7">
        <dbReference type="Rhea" id="RHEA:77644"/>
    </physiologicalReaction>
</comment>
<keyword evidence="4 10" id="KW-0479">Metal-binding</keyword>
<dbReference type="GO" id="GO:0046872">
    <property type="term" value="F:metal ion binding"/>
    <property type="evidence" value="ECO:0007669"/>
    <property type="project" value="UniProtKB-KW"/>
</dbReference>
<evidence type="ECO:0000313" key="12">
    <source>
        <dbReference type="Proteomes" id="UP000003835"/>
    </source>
</evidence>
<evidence type="ECO:0000256" key="9">
    <source>
        <dbReference type="ARBA" id="ARBA00044484"/>
    </source>
</evidence>
<name>B4VJF6_9CYAN</name>
<reference evidence="11 12" key="1">
    <citation type="submission" date="2008-07" db="EMBL/GenBank/DDBJ databases">
        <authorList>
            <person name="Tandeau de Marsac N."/>
            <person name="Ferriera S."/>
            <person name="Johnson J."/>
            <person name="Kravitz S."/>
            <person name="Beeson K."/>
            <person name="Sutton G."/>
            <person name="Rogers Y.-H."/>
            <person name="Friedman R."/>
            <person name="Frazier M."/>
            <person name="Venter J.C."/>
        </authorList>
    </citation>
    <scope>NUCLEOTIDE SEQUENCE [LARGE SCALE GENOMIC DNA]</scope>
    <source>
        <strain evidence="11 12">PCC 7420</strain>
    </source>
</reference>
<comment type="similarity">
    <text evidence="3">Belongs to the inositol monophosphatase superfamily.</text>
</comment>
<dbReference type="CDD" id="cd01517">
    <property type="entry name" value="PAP_phosphatase"/>
    <property type="match status" value="1"/>
</dbReference>
<dbReference type="EC" id="3.1.3.7" evidence="11"/>
<evidence type="ECO:0000256" key="4">
    <source>
        <dbReference type="ARBA" id="ARBA00022723"/>
    </source>
</evidence>
<dbReference type="STRING" id="118168.MC7420_8020"/>
<dbReference type="GO" id="GO:0046854">
    <property type="term" value="P:phosphatidylinositol phosphate biosynthetic process"/>
    <property type="evidence" value="ECO:0007669"/>
    <property type="project" value="InterPro"/>
</dbReference>
<evidence type="ECO:0000256" key="7">
    <source>
        <dbReference type="ARBA" id="ARBA00044466"/>
    </source>
</evidence>
<dbReference type="HOGENOM" id="CLU_033446_1_1_3"/>
<dbReference type="OrthoDB" id="9772456at2"/>
<organism evidence="11 12">
    <name type="scientific">Coleofasciculus chthonoplastes PCC 7420</name>
    <dbReference type="NCBI Taxonomy" id="118168"/>
    <lineage>
        <taxon>Bacteria</taxon>
        <taxon>Bacillati</taxon>
        <taxon>Cyanobacteriota</taxon>
        <taxon>Cyanophyceae</taxon>
        <taxon>Coleofasciculales</taxon>
        <taxon>Coleofasciculaceae</taxon>
        <taxon>Coleofasciculus</taxon>
    </lineage>
</organism>
<feature type="binding site" evidence="10">
    <location>
        <position position="121"/>
    </location>
    <ligand>
        <name>Mg(2+)</name>
        <dbReference type="ChEBI" id="CHEBI:18420"/>
        <label>1</label>
        <note>catalytic</note>
    </ligand>
</feature>
<evidence type="ECO:0000256" key="1">
    <source>
        <dbReference type="ARBA" id="ARBA00001033"/>
    </source>
</evidence>
<dbReference type="PROSITE" id="PS00629">
    <property type="entry name" value="IMP_1"/>
    <property type="match status" value="1"/>
</dbReference>
<proteinExistence type="inferred from homology"/>
<evidence type="ECO:0000313" key="11">
    <source>
        <dbReference type="EMBL" id="EDX78282.1"/>
    </source>
</evidence>
<feature type="binding site" evidence="10">
    <location>
        <position position="68"/>
    </location>
    <ligand>
        <name>Mg(2+)</name>
        <dbReference type="ChEBI" id="CHEBI:18420"/>
        <label>1</label>
        <note>catalytic</note>
    </ligand>
</feature>
<evidence type="ECO:0000256" key="8">
    <source>
        <dbReference type="ARBA" id="ARBA00044479"/>
    </source>
</evidence>
<dbReference type="InterPro" id="IPR020550">
    <property type="entry name" value="Inositol_monophosphatase_CS"/>
</dbReference>
<keyword evidence="12" id="KW-1185">Reference proteome</keyword>
<dbReference type="FunFam" id="3.40.190.80:FF:000003">
    <property type="entry name" value="PAP-specific phosphatase HAL2-like"/>
    <property type="match status" value="1"/>
</dbReference>
<dbReference type="Proteomes" id="UP000003835">
    <property type="component" value="Unassembled WGS sequence"/>
</dbReference>
<dbReference type="PANTHER" id="PTHR43200:SF6">
    <property type="entry name" value="3'(2'),5'-BISPHOSPHATE NUCLEOTIDASE"/>
    <property type="match status" value="1"/>
</dbReference>
<evidence type="ECO:0000256" key="10">
    <source>
        <dbReference type="PIRSR" id="PIRSR600760-2"/>
    </source>
</evidence>
<evidence type="ECO:0000256" key="3">
    <source>
        <dbReference type="ARBA" id="ARBA00009759"/>
    </source>
</evidence>
<dbReference type="InterPro" id="IPR020583">
    <property type="entry name" value="Inositol_monoP_metal-BS"/>
</dbReference>
<comment type="catalytic activity">
    <reaction evidence="9">
        <text>3'-phosphoadenylyl sulfate + H2O = adenosine 5'-phosphosulfate + phosphate</text>
        <dbReference type="Rhea" id="RHEA:77639"/>
        <dbReference type="ChEBI" id="CHEBI:15377"/>
        <dbReference type="ChEBI" id="CHEBI:43474"/>
        <dbReference type="ChEBI" id="CHEBI:58243"/>
        <dbReference type="ChEBI" id="CHEBI:58339"/>
        <dbReference type="EC" id="3.1.3.7"/>
    </reaction>
    <physiologicalReaction direction="left-to-right" evidence="9">
        <dbReference type="Rhea" id="RHEA:77640"/>
    </physiologicalReaction>
</comment>
<dbReference type="PRINTS" id="PR00377">
    <property type="entry name" value="IMPHPHTASES"/>
</dbReference>
<dbReference type="SUPFAM" id="SSF56655">
    <property type="entry name" value="Carbohydrate phosphatase"/>
    <property type="match status" value="1"/>
</dbReference>
<evidence type="ECO:0000256" key="6">
    <source>
        <dbReference type="ARBA" id="ARBA00022842"/>
    </source>
</evidence>
<dbReference type="PANTHER" id="PTHR43200">
    <property type="entry name" value="PHOSPHATASE"/>
    <property type="match status" value="1"/>
</dbReference>
<feature type="binding site" evidence="10">
    <location>
        <position position="124"/>
    </location>
    <ligand>
        <name>Mg(2+)</name>
        <dbReference type="ChEBI" id="CHEBI:18420"/>
        <label>1</label>
        <note>catalytic</note>
    </ligand>
</feature>
<dbReference type="InterPro" id="IPR000760">
    <property type="entry name" value="Inositol_monophosphatase-like"/>
</dbReference>